<feature type="transmembrane region" description="Helical" evidence="1">
    <location>
        <begin position="263"/>
        <end position="285"/>
    </location>
</feature>
<organism evidence="2 3">
    <name type="scientific">Oceanobacillus jeddahense</name>
    <dbReference type="NCBI Taxonomy" id="1462527"/>
    <lineage>
        <taxon>Bacteria</taxon>
        <taxon>Bacillati</taxon>
        <taxon>Bacillota</taxon>
        <taxon>Bacilli</taxon>
        <taxon>Bacillales</taxon>
        <taxon>Bacillaceae</taxon>
        <taxon>Oceanobacillus</taxon>
    </lineage>
</organism>
<name>A0ABY5K0R4_9BACI</name>
<keyword evidence="1" id="KW-0812">Transmembrane</keyword>
<feature type="transmembrane region" description="Helical" evidence="1">
    <location>
        <begin position="184"/>
        <end position="202"/>
    </location>
</feature>
<feature type="transmembrane region" description="Helical" evidence="1">
    <location>
        <begin position="317"/>
        <end position="341"/>
    </location>
</feature>
<dbReference type="PIRSF" id="PIRSF038991">
    <property type="entry name" value="Protein_AbrB"/>
    <property type="match status" value="1"/>
</dbReference>
<accession>A0ABY5K0R4</accession>
<evidence type="ECO:0000313" key="2">
    <source>
        <dbReference type="EMBL" id="UUI05635.1"/>
    </source>
</evidence>
<proteinExistence type="predicted"/>
<gene>
    <name evidence="2" type="ORF">NP439_20845</name>
</gene>
<dbReference type="Proteomes" id="UP001059773">
    <property type="component" value="Chromosome"/>
</dbReference>
<sequence>MLIASFGSFIGLKLKIPMGAIIGAMVFIGLGKSFSVIQFDTSNPVSFVVQIALGIMIGLSFTRLTKQQIKQMRDSLVFVVISILVMTVITGLIVGIFTSVSMSVSFLSSAPGGMVEMATMASALKLDAPSVVFLHFSRLLIVMLVYPYIISYVSRMISKDELIIKKPLENNEKRPQLNKTQKSSIKYLFIIIAGLLGGLIGFLTGFPIGALIGCLISIIILHFIIDDLPKLPIVVKRCIQTFIGANIGLSFTSETFLLLPKLIIPGLFITLLTILFSLSLAYLLTKILKIDTLTAVCSLAPAGMSEMVMIAESYHVNIPIVITIHLFRIITIISLVPMIVYHLT</sequence>
<keyword evidence="3" id="KW-1185">Reference proteome</keyword>
<dbReference type="Pfam" id="PF05145">
    <property type="entry name" value="AbrB"/>
    <property type="match status" value="2"/>
</dbReference>
<keyword evidence="1" id="KW-0472">Membrane</keyword>
<dbReference type="PANTHER" id="PTHR38457:SF1">
    <property type="entry name" value="REGULATOR ABRB-RELATED"/>
    <property type="match status" value="1"/>
</dbReference>
<feature type="transmembrane region" description="Helical" evidence="1">
    <location>
        <begin position="45"/>
        <end position="64"/>
    </location>
</feature>
<keyword evidence="1" id="KW-1133">Transmembrane helix</keyword>
<reference evidence="2" key="1">
    <citation type="submission" date="2022-07" db="EMBL/GenBank/DDBJ databases">
        <title>FELIX.</title>
        <authorList>
            <person name="Wan K.H."/>
            <person name="Park S."/>
            <person name="Lawrence Q."/>
            <person name="Eichenberger J.P."/>
            <person name="Booth B.W."/>
            <person name="Piaggio A.J."/>
            <person name="Chandler J.C."/>
            <person name="Franklin A.B."/>
            <person name="Celniker S.E."/>
        </authorList>
    </citation>
    <scope>NUCLEOTIDE SEQUENCE</scope>
    <source>
        <strain evidence="2">QA-1986 374</strain>
    </source>
</reference>
<dbReference type="EMBL" id="CP101914">
    <property type="protein sequence ID" value="UUI05635.1"/>
    <property type="molecule type" value="Genomic_DNA"/>
</dbReference>
<dbReference type="InterPro" id="IPR007820">
    <property type="entry name" value="AbrB_fam"/>
</dbReference>
<dbReference type="PANTHER" id="PTHR38457">
    <property type="entry name" value="REGULATOR ABRB-RELATED"/>
    <property type="match status" value="1"/>
</dbReference>
<dbReference type="NCBIfam" id="TIGR03082">
    <property type="entry name" value="Gneg_AbrB_dup"/>
    <property type="match status" value="2"/>
</dbReference>
<protein>
    <submittedName>
        <fullName evidence="2">AbrB family transcriptional regulator</fullName>
    </submittedName>
</protein>
<dbReference type="InterPro" id="IPR017516">
    <property type="entry name" value="AbrB_dup"/>
</dbReference>
<evidence type="ECO:0000313" key="3">
    <source>
        <dbReference type="Proteomes" id="UP001059773"/>
    </source>
</evidence>
<feature type="transmembrane region" description="Helical" evidence="1">
    <location>
        <begin position="76"/>
        <end position="108"/>
    </location>
</feature>
<feature type="transmembrane region" description="Helical" evidence="1">
    <location>
        <begin position="128"/>
        <end position="149"/>
    </location>
</feature>
<evidence type="ECO:0000256" key="1">
    <source>
        <dbReference type="SAM" id="Phobius"/>
    </source>
</evidence>